<name>A0A3G5AHM2_9VIRU</name>
<sequence>MDEGRDIEDGRGTRDEGRGTRDDGRWTKYKSNLYSEYKFKRITYTRESKE</sequence>
<reference evidence="2" key="1">
    <citation type="submission" date="2018-10" db="EMBL/GenBank/DDBJ databases">
        <title>Hidden diversity of soil giant viruses.</title>
        <authorList>
            <person name="Schulz F."/>
            <person name="Alteio L."/>
            <person name="Goudeau D."/>
            <person name="Ryan E.M."/>
            <person name="Malmstrom R.R."/>
            <person name="Blanchard J."/>
            <person name="Woyke T."/>
        </authorList>
    </citation>
    <scope>NUCLEOTIDE SEQUENCE</scope>
    <source>
        <strain evidence="2">SOV1</strain>
    </source>
</reference>
<evidence type="ECO:0000256" key="1">
    <source>
        <dbReference type="SAM" id="MobiDB-lite"/>
    </source>
</evidence>
<feature type="region of interest" description="Disordered" evidence="1">
    <location>
        <begin position="1"/>
        <end position="25"/>
    </location>
</feature>
<evidence type="ECO:0000313" key="2">
    <source>
        <dbReference type="EMBL" id="AYV86084.1"/>
    </source>
</evidence>
<gene>
    <name evidence="2" type="ORF">Solivirus5_12</name>
</gene>
<dbReference type="EMBL" id="MK072493">
    <property type="protein sequence ID" value="AYV86084.1"/>
    <property type="molecule type" value="Genomic_DNA"/>
</dbReference>
<protein>
    <submittedName>
        <fullName evidence="2">Uncharacterized protein</fullName>
    </submittedName>
</protein>
<accession>A0A3G5AHM2</accession>
<feature type="compositionally biased region" description="Basic and acidic residues" evidence="1">
    <location>
        <begin position="7"/>
        <end position="25"/>
    </location>
</feature>
<proteinExistence type="predicted"/>
<organism evidence="2">
    <name type="scientific">Solivirus sp</name>
    <dbReference type="NCBI Taxonomy" id="2487772"/>
    <lineage>
        <taxon>Viruses</taxon>
        <taxon>Pithoviruses</taxon>
    </lineage>
</organism>